<name>A0A507QUZ7_MONPU</name>
<protein>
    <submittedName>
        <fullName evidence="1">Uncharacterized protein</fullName>
    </submittedName>
</protein>
<sequence length="115" mass="12944">MPSGQEESYCPARRAATSDKAAVIVLDSDKCQSRQEFQKNSLYAENLATHAHKLRADEPILLVSMTKQFMVPQDNSRQRQRGRRDDRQTIMGALGTPRKSNFAWGLLTANATPHE</sequence>
<accession>A0A507QUZ7</accession>
<dbReference type="EMBL" id="VIFY01000050">
    <property type="protein sequence ID" value="TQB73126.1"/>
    <property type="molecule type" value="Genomic_DNA"/>
</dbReference>
<evidence type="ECO:0000313" key="1">
    <source>
        <dbReference type="EMBL" id="TQB73126.1"/>
    </source>
</evidence>
<organism evidence="1 2">
    <name type="scientific">Monascus purpureus</name>
    <name type="common">Red mold</name>
    <name type="synonym">Monascus anka</name>
    <dbReference type="NCBI Taxonomy" id="5098"/>
    <lineage>
        <taxon>Eukaryota</taxon>
        <taxon>Fungi</taxon>
        <taxon>Dikarya</taxon>
        <taxon>Ascomycota</taxon>
        <taxon>Pezizomycotina</taxon>
        <taxon>Eurotiomycetes</taxon>
        <taxon>Eurotiomycetidae</taxon>
        <taxon>Eurotiales</taxon>
        <taxon>Aspergillaceae</taxon>
        <taxon>Monascus</taxon>
    </lineage>
</organism>
<dbReference type="Proteomes" id="UP000319663">
    <property type="component" value="Unassembled WGS sequence"/>
</dbReference>
<reference evidence="1 2" key="1">
    <citation type="submission" date="2019-06" db="EMBL/GenBank/DDBJ databases">
        <title>Wine fermentation using esterase from Monascus purpureus.</title>
        <authorList>
            <person name="Geng C."/>
            <person name="Zhang Y."/>
        </authorList>
    </citation>
    <scope>NUCLEOTIDE SEQUENCE [LARGE SCALE GENOMIC DNA]</scope>
    <source>
        <strain evidence="1">HQ1</strain>
    </source>
</reference>
<comment type="caution">
    <text evidence="1">The sequence shown here is derived from an EMBL/GenBank/DDBJ whole genome shotgun (WGS) entry which is preliminary data.</text>
</comment>
<proteinExistence type="predicted"/>
<evidence type="ECO:0000313" key="2">
    <source>
        <dbReference type="Proteomes" id="UP000319663"/>
    </source>
</evidence>
<keyword evidence="2" id="KW-1185">Reference proteome</keyword>
<gene>
    <name evidence="1" type="ORF">MPDQ_006212</name>
</gene>
<dbReference type="AlphaFoldDB" id="A0A507QUZ7"/>